<evidence type="ECO:0000313" key="1">
    <source>
        <dbReference type="EMBL" id="KAF2109752.1"/>
    </source>
</evidence>
<organism evidence="1 2">
    <name type="scientific">Lophiotrema nucula</name>
    <dbReference type="NCBI Taxonomy" id="690887"/>
    <lineage>
        <taxon>Eukaryota</taxon>
        <taxon>Fungi</taxon>
        <taxon>Dikarya</taxon>
        <taxon>Ascomycota</taxon>
        <taxon>Pezizomycotina</taxon>
        <taxon>Dothideomycetes</taxon>
        <taxon>Pleosporomycetidae</taxon>
        <taxon>Pleosporales</taxon>
        <taxon>Lophiotremataceae</taxon>
        <taxon>Lophiotrema</taxon>
    </lineage>
</organism>
<protein>
    <submittedName>
        <fullName evidence="1">Uncharacterized protein</fullName>
    </submittedName>
</protein>
<feature type="non-terminal residue" evidence="1">
    <location>
        <position position="1"/>
    </location>
</feature>
<reference evidence="1" key="1">
    <citation type="journal article" date="2020" name="Stud. Mycol.">
        <title>101 Dothideomycetes genomes: a test case for predicting lifestyles and emergence of pathogens.</title>
        <authorList>
            <person name="Haridas S."/>
            <person name="Albert R."/>
            <person name="Binder M."/>
            <person name="Bloem J."/>
            <person name="Labutti K."/>
            <person name="Salamov A."/>
            <person name="Andreopoulos B."/>
            <person name="Baker S."/>
            <person name="Barry K."/>
            <person name="Bills G."/>
            <person name="Bluhm B."/>
            <person name="Cannon C."/>
            <person name="Castanera R."/>
            <person name="Culley D."/>
            <person name="Daum C."/>
            <person name="Ezra D."/>
            <person name="Gonzalez J."/>
            <person name="Henrissat B."/>
            <person name="Kuo A."/>
            <person name="Liang C."/>
            <person name="Lipzen A."/>
            <person name="Lutzoni F."/>
            <person name="Magnuson J."/>
            <person name="Mondo S."/>
            <person name="Nolan M."/>
            <person name="Ohm R."/>
            <person name="Pangilinan J."/>
            <person name="Park H.-J."/>
            <person name="Ramirez L."/>
            <person name="Alfaro M."/>
            <person name="Sun H."/>
            <person name="Tritt A."/>
            <person name="Yoshinaga Y."/>
            <person name="Zwiers L.-H."/>
            <person name="Turgeon B."/>
            <person name="Goodwin S."/>
            <person name="Spatafora J."/>
            <person name="Crous P."/>
            <person name="Grigoriev I."/>
        </authorList>
    </citation>
    <scope>NUCLEOTIDE SEQUENCE</scope>
    <source>
        <strain evidence="1">CBS 627.86</strain>
    </source>
</reference>
<keyword evidence="2" id="KW-1185">Reference proteome</keyword>
<sequence length="493" mass="54866">ENDHIVRRAYQKEVEGAIQKALTQASDDAVPVDLSPSMLPGAPPLWFMNWALDNMLQQTSSQSRWHLEATGDFIRCTPKDAVARQSQAEVILLKNGDLPYIDLKVFSSAYSSLYGTIDAVIELLAPESEVEVRSPYAYSQSWFSELAGRLLRPLQTAGYVDITTVLSEHCQSPCIEDAAKILEQSLRSAWAAAPGTPNNLDQNNLRQAGDFVLTPARHDQEQTALLSASQSYAIEQWKSLQEDLGKEMVCSLQAIEDSLTGTVPLLKALMGDKEVRKAVEEQFWSEVSRLEAENESAFSTFWTDRVPVRVRVYTDGLEIIQDAKLKDQLSDLLATYIQKELLPESISKARAQGLVCSRKTKKNLQRFETISKSSKKGASELATTIERFSKKQGMAEPDSSSLAGAKIRLVQDMTRKLQKQSEGPLLFLTLVIILLARHQSGVVYATGKFAPKLLKHLKTSLRAEQYEQLELWKEGAKGSTLTPKDKAAMKQMA</sequence>
<dbReference type="Proteomes" id="UP000799770">
    <property type="component" value="Unassembled WGS sequence"/>
</dbReference>
<proteinExistence type="predicted"/>
<gene>
    <name evidence="1" type="ORF">BDV96DRAFT_470099</name>
</gene>
<dbReference type="AlphaFoldDB" id="A0A6A5YRL4"/>
<dbReference type="OrthoDB" id="3935714at2759"/>
<feature type="non-terminal residue" evidence="1">
    <location>
        <position position="493"/>
    </location>
</feature>
<evidence type="ECO:0000313" key="2">
    <source>
        <dbReference type="Proteomes" id="UP000799770"/>
    </source>
</evidence>
<accession>A0A6A5YRL4</accession>
<dbReference type="EMBL" id="ML977341">
    <property type="protein sequence ID" value="KAF2109752.1"/>
    <property type="molecule type" value="Genomic_DNA"/>
</dbReference>
<name>A0A6A5YRL4_9PLEO</name>